<proteinExistence type="predicted"/>
<gene>
    <name evidence="1" type="ORF">SEMRO_2528_G330340.1</name>
</gene>
<evidence type="ECO:0000313" key="1">
    <source>
        <dbReference type="EMBL" id="CAB9529519.1"/>
    </source>
</evidence>
<comment type="caution">
    <text evidence="1">The sequence shown here is derived from an EMBL/GenBank/DDBJ whole genome shotgun (WGS) entry which is preliminary data.</text>
</comment>
<accession>A0A9N8F166</accession>
<sequence length="231" mass="26529">MAERNNDSSPWWKTERLEEGTTLVYLKFPRCEGDKEDNNLVPLSVSKLEKLCKELPIFAALLFGHPMMAPKQCTNHDGFPIFPMPSSVAVSEYPEGTKLTQVFYGLVDYLLLGMDHTHRNLHSEIILMADQLGGSDGMDVFKMQRREDAPKTPGDDTKETYDWVVVSKPKSCFSPGDKWFTENQIKVQKKGFSFVKLNFEEGKWEQIFRRDKNAAKNKKKRKRASVNDDSE</sequence>
<organism evidence="1 2">
    <name type="scientific">Seminavis robusta</name>
    <dbReference type="NCBI Taxonomy" id="568900"/>
    <lineage>
        <taxon>Eukaryota</taxon>
        <taxon>Sar</taxon>
        <taxon>Stramenopiles</taxon>
        <taxon>Ochrophyta</taxon>
        <taxon>Bacillariophyta</taxon>
        <taxon>Bacillariophyceae</taxon>
        <taxon>Bacillariophycidae</taxon>
        <taxon>Naviculales</taxon>
        <taxon>Naviculaceae</taxon>
        <taxon>Seminavis</taxon>
    </lineage>
</organism>
<protein>
    <submittedName>
        <fullName evidence="1">Uncharacterized protein</fullName>
    </submittedName>
</protein>
<dbReference type="EMBL" id="CAICTM010002526">
    <property type="protein sequence ID" value="CAB9529519.1"/>
    <property type="molecule type" value="Genomic_DNA"/>
</dbReference>
<evidence type="ECO:0000313" key="2">
    <source>
        <dbReference type="Proteomes" id="UP001153069"/>
    </source>
</evidence>
<name>A0A9N8F166_9STRA</name>
<dbReference type="Proteomes" id="UP001153069">
    <property type="component" value="Unassembled WGS sequence"/>
</dbReference>
<keyword evidence="2" id="KW-1185">Reference proteome</keyword>
<reference evidence="1" key="1">
    <citation type="submission" date="2020-06" db="EMBL/GenBank/DDBJ databases">
        <authorList>
            <consortium name="Plant Systems Biology data submission"/>
        </authorList>
    </citation>
    <scope>NUCLEOTIDE SEQUENCE</scope>
    <source>
        <strain evidence="1">D6</strain>
    </source>
</reference>
<dbReference type="AlphaFoldDB" id="A0A9N8F166"/>